<reference evidence="1" key="1">
    <citation type="journal article" date="2022" name="ISME J.">
        <title>Identification of active gaseous-alkane degraders at natural gas seeps.</title>
        <authorList>
            <person name="Farhan Ul Haque M."/>
            <person name="Hernandez M."/>
            <person name="Crombie A.T."/>
            <person name="Murrell J.C."/>
        </authorList>
    </citation>
    <scope>NUCLEOTIDE SEQUENCE</scope>
    <source>
        <strain evidence="1">PC2</strain>
    </source>
</reference>
<proteinExistence type="predicted"/>
<evidence type="ECO:0000313" key="2">
    <source>
        <dbReference type="Proteomes" id="UP001139104"/>
    </source>
</evidence>
<dbReference type="EMBL" id="JAIVFP010000001">
    <property type="protein sequence ID" value="MCI4682202.1"/>
    <property type="molecule type" value="Genomic_DNA"/>
</dbReference>
<evidence type="ECO:0000313" key="1">
    <source>
        <dbReference type="EMBL" id="MCI4682202.1"/>
    </source>
</evidence>
<sequence length="168" mass="18240">MNDLALKSVGLACAAGSVWFAVFMFNHQEGGPRIYAMKDFAIFAQPNRVKAVEAAVRAAAAEDRTRKAHRSITIDMTPVGAVPARSEAKDPPERHKVRIVELNDDNALLESDSGFRRVRVGDESPEIGRIIAIRSMGDYWVVVASQRSLAQVAPEIGPDSAGGEVERP</sequence>
<dbReference type="Proteomes" id="UP001139104">
    <property type="component" value="Unassembled WGS sequence"/>
</dbReference>
<protein>
    <recommendedName>
        <fullName evidence="3">Type II secretion system protein GspC N-terminal domain-containing protein</fullName>
    </recommendedName>
</protein>
<comment type="caution">
    <text evidence="1">The sequence shown here is derived from an EMBL/GenBank/DDBJ whole genome shotgun (WGS) entry which is preliminary data.</text>
</comment>
<accession>A0ABS9Z4T8</accession>
<name>A0ABS9Z4T8_9HYPH</name>
<keyword evidence="2" id="KW-1185">Reference proteome</keyword>
<organism evidence="1 2">
    <name type="scientific">Candidatus Rhodoblastus alkanivorans</name>
    <dbReference type="NCBI Taxonomy" id="2954117"/>
    <lineage>
        <taxon>Bacteria</taxon>
        <taxon>Pseudomonadati</taxon>
        <taxon>Pseudomonadota</taxon>
        <taxon>Alphaproteobacteria</taxon>
        <taxon>Hyphomicrobiales</taxon>
        <taxon>Rhodoblastaceae</taxon>
        <taxon>Rhodoblastus</taxon>
    </lineage>
</organism>
<evidence type="ECO:0008006" key="3">
    <source>
        <dbReference type="Google" id="ProtNLM"/>
    </source>
</evidence>
<dbReference type="RefSeq" id="WP_243066230.1">
    <property type="nucleotide sequence ID" value="NZ_JAIVFK010000014.1"/>
</dbReference>
<gene>
    <name evidence="1" type="ORF">K2U94_05390</name>
</gene>